<feature type="transmembrane region" description="Helical" evidence="1">
    <location>
        <begin position="79"/>
        <end position="101"/>
    </location>
</feature>
<keyword evidence="3" id="KW-1185">Reference proteome</keyword>
<evidence type="ECO:0000313" key="3">
    <source>
        <dbReference type="Proteomes" id="UP000535890"/>
    </source>
</evidence>
<keyword evidence="1" id="KW-0472">Membrane</keyword>
<feature type="transmembrane region" description="Helical" evidence="1">
    <location>
        <begin position="121"/>
        <end position="141"/>
    </location>
</feature>
<feature type="transmembrane region" description="Helical" evidence="1">
    <location>
        <begin position="36"/>
        <end position="58"/>
    </location>
</feature>
<accession>A0A7Y9E0Y3</accession>
<sequence>MTTRTSPSVLLVIAVAAGLATKLALGLLYGSIPPLPAPAGLTFLVLGLVEGGIAIVLYRRIQRRPGARPVDALAAARAVALAKASALAGSLVGGAWCGVLAHVLPRRSEFAAAASDTTAAVIGIVGAAVLVGAALALEWCCRTPEDPESRIPEDRR</sequence>
<organism evidence="2 3">
    <name type="scientific">Actinomycetospora corticicola</name>
    <dbReference type="NCBI Taxonomy" id="663602"/>
    <lineage>
        <taxon>Bacteria</taxon>
        <taxon>Bacillati</taxon>
        <taxon>Actinomycetota</taxon>
        <taxon>Actinomycetes</taxon>
        <taxon>Pseudonocardiales</taxon>
        <taxon>Pseudonocardiaceae</taxon>
        <taxon>Actinomycetospora</taxon>
    </lineage>
</organism>
<proteinExistence type="predicted"/>
<reference evidence="2 3" key="1">
    <citation type="submission" date="2020-07" db="EMBL/GenBank/DDBJ databases">
        <title>Sequencing the genomes of 1000 actinobacteria strains.</title>
        <authorList>
            <person name="Klenk H.-P."/>
        </authorList>
    </citation>
    <scope>NUCLEOTIDE SEQUENCE [LARGE SCALE GENOMIC DNA]</scope>
    <source>
        <strain evidence="2 3">DSM 45772</strain>
    </source>
</reference>
<protein>
    <recommendedName>
        <fullName evidence="4">DUF3180 domain-containing protein</fullName>
    </recommendedName>
</protein>
<dbReference type="AlphaFoldDB" id="A0A7Y9E0Y3"/>
<dbReference type="InterPro" id="IPR021517">
    <property type="entry name" value="DUF3180"/>
</dbReference>
<name>A0A7Y9E0Y3_9PSEU</name>
<dbReference type="Pfam" id="PF11377">
    <property type="entry name" value="DUF3180"/>
    <property type="match status" value="1"/>
</dbReference>
<dbReference type="Proteomes" id="UP000535890">
    <property type="component" value="Unassembled WGS sequence"/>
</dbReference>
<evidence type="ECO:0000313" key="2">
    <source>
        <dbReference type="EMBL" id="NYD39116.1"/>
    </source>
</evidence>
<dbReference type="EMBL" id="JACCBN010000001">
    <property type="protein sequence ID" value="NYD39116.1"/>
    <property type="molecule type" value="Genomic_DNA"/>
</dbReference>
<dbReference type="RefSeq" id="WP_179796475.1">
    <property type="nucleotide sequence ID" value="NZ_BAABHP010000022.1"/>
</dbReference>
<keyword evidence="1" id="KW-1133">Transmembrane helix</keyword>
<comment type="caution">
    <text evidence="2">The sequence shown here is derived from an EMBL/GenBank/DDBJ whole genome shotgun (WGS) entry which is preliminary data.</text>
</comment>
<evidence type="ECO:0008006" key="4">
    <source>
        <dbReference type="Google" id="ProtNLM"/>
    </source>
</evidence>
<gene>
    <name evidence="2" type="ORF">BJ983_005218</name>
</gene>
<keyword evidence="1" id="KW-0812">Transmembrane</keyword>
<evidence type="ECO:0000256" key="1">
    <source>
        <dbReference type="SAM" id="Phobius"/>
    </source>
</evidence>